<proteinExistence type="predicted"/>
<protein>
    <recommendedName>
        <fullName evidence="3">IS110 family transposase</fullName>
    </recommendedName>
</protein>
<gene>
    <name evidence="1" type="ORF">RM550_35190</name>
</gene>
<evidence type="ECO:0008006" key="3">
    <source>
        <dbReference type="Google" id="ProtNLM"/>
    </source>
</evidence>
<sequence length="49" mass="5037">MPSSSITSVTLGVDTHEDVHVAAALDQLGRRLGTLAVPSTPQGYASLES</sequence>
<organism evidence="1 2">
    <name type="scientific">Streptomyces mooreae</name>
    <dbReference type="NCBI Taxonomy" id="3075523"/>
    <lineage>
        <taxon>Bacteria</taxon>
        <taxon>Bacillati</taxon>
        <taxon>Actinomycetota</taxon>
        <taxon>Actinomycetes</taxon>
        <taxon>Kitasatosporales</taxon>
        <taxon>Streptomycetaceae</taxon>
        <taxon>Streptomyces</taxon>
    </lineage>
</organism>
<evidence type="ECO:0000313" key="1">
    <source>
        <dbReference type="EMBL" id="MDT0460903.1"/>
    </source>
</evidence>
<keyword evidence="2" id="KW-1185">Reference proteome</keyword>
<dbReference type="EMBL" id="JAVRFE010000080">
    <property type="protein sequence ID" value="MDT0460903.1"/>
    <property type="molecule type" value="Genomic_DNA"/>
</dbReference>
<evidence type="ECO:0000313" key="2">
    <source>
        <dbReference type="Proteomes" id="UP001180551"/>
    </source>
</evidence>
<name>A0ABU2TIY8_9ACTN</name>
<dbReference type="RefSeq" id="WP_311627820.1">
    <property type="nucleotide sequence ID" value="NZ_JAVRFE010000080.1"/>
</dbReference>
<reference evidence="1" key="1">
    <citation type="submission" date="2024-05" db="EMBL/GenBank/DDBJ databases">
        <title>30 novel species of actinomycetes from the DSMZ collection.</title>
        <authorList>
            <person name="Nouioui I."/>
        </authorList>
    </citation>
    <scope>NUCLEOTIDE SEQUENCE</scope>
    <source>
        <strain evidence="1">DSM 41527</strain>
    </source>
</reference>
<accession>A0ABU2TIY8</accession>
<dbReference type="Proteomes" id="UP001180551">
    <property type="component" value="Unassembled WGS sequence"/>
</dbReference>
<comment type="caution">
    <text evidence="1">The sequence shown here is derived from an EMBL/GenBank/DDBJ whole genome shotgun (WGS) entry which is preliminary data.</text>
</comment>